<dbReference type="RefSeq" id="WP_036310264.1">
    <property type="nucleotide sequence ID" value="NZ_JFYO01000004.1"/>
</dbReference>
<dbReference type="OrthoDB" id="155087at2"/>
<name>A0A031FVH9_9MICO</name>
<keyword evidence="1" id="KW-0378">Hydrolase</keyword>
<keyword evidence="2" id="KW-1185">Reference proteome</keyword>
<accession>A0A031FVH9</accession>
<evidence type="ECO:0000313" key="1">
    <source>
        <dbReference type="EMBL" id="EZP28166.1"/>
    </source>
</evidence>
<dbReference type="Gene3D" id="2.40.70.10">
    <property type="entry name" value="Acid Proteases"/>
    <property type="match status" value="1"/>
</dbReference>
<comment type="caution">
    <text evidence="1">The sequence shown here is derived from an EMBL/GenBank/DDBJ whole genome shotgun (WGS) entry which is preliminary data.</text>
</comment>
<dbReference type="Proteomes" id="UP000024001">
    <property type="component" value="Unassembled WGS sequence"/>
</dbReference>
<protein>
    <submittedName>
        <fullName evidence="1">Putative aspartyl protease</fullName>
    </submittedName>
</protein>
<dbReference type="EMBL" id="JFYO01000004">
    <property type="protein sequence ID" value="EZP28166.1"/>
    <property type="molecule type" value="Genomic_DNA"/>
</dbReference>
<dbReference type="GO" id="GO:0008233">
    <property type="term" value="F:peptidase activity"/>
    <property type="evidence" value="ECO:0007669"/>
    <property type="project" value="UniProtKB-KW"/>
</dbReference>
<keyword evidence="1" id="KW-0645">Protease</keyword>
<dbReference type="GO" id="GO:0006508">
    <property type="term" value="P:proteolysis"/>
    <property type="evidence" value="ECO:0007669"/>
    <property type="project" value="UniProtKB-KW"/>
</dbReference>
<proteinExistence type="predicted"/>
<dbReference type="Pfam" id="PF13650">
    <property type="entry name" value="Asp_protease_2"/>
    <property type="match status" value="1"/>
</dbReference>
<organism evidence="1 2">
    <name type="scientific">Microbacterium oleivorans</name>
    <dbReference type="NCBI Taxonomy" id="273677"/>
    <lineage>
        <taxon>Bacteria</taxon>
        <taxon>Bacillati</taxon>
        <taxon>Actinomycetota</taxon>
        <taxon>Actinomycetes</taxon>
        <taxon>Micrococcales</taxon>
        <taxon>Microbacteriaceae</taxon>
        <taxon>Microbacterium</taxon>
    </lineage>
</organism>
<sequence length="264" mass="27608">MAAVIPLDLDADPDLSDAIAVRVIAEIDGTTHSLIVDTGGARSGLADGPLTAGLTRLAPQDPGGGGVFSRTGSTESVTAGELRVGDLVVERPVFDLEPNPTAPSLLGLDVLRWHRLDFRFADALLALDTEASVDERRDLVQSSRGHPYVDVAWAGGAWAAIWDSGASVSVIDRGVVARHPGHFRTAGEAEGTDASGAANALALVLLPEVTIGGRRFAPSIAAVADIAGLVRPGDPPFELILGMPVLRHADWALHLRDGWWGYLG</sequence>
<reference evidence="1 2" key="1">
    <citation type="submission" date="2014-03" db="EMBL/GenBank/DDBJ databases">
        <title>Draft Genome Sequences of 13 Willow Endophytes.</title>
        <authorList>
            <person name="Gan H.Y."/>
            <person name="Gan H.M."/>
            <person name="Savka M.A."/>
            <person name="Hudson A.O."/>
        </authorList>
    </citation>
    <scope>NUCLEOTIDE SEQUENCE [LARGE SCALE GENOMIC DNA]</scope>
    <source>
        <strain evidence="1 2">RIT293</strain>
    </source>
</reference>
<gene>
    <name evidence="1" type="ORF">BW34_01143</name>
</gene>
<dbReference type="PATRIC" id="fig|273677.3.peg.1124"/>
<dbReference type="SUPFAM" id="SSF50630">
    <property type="entry name" value="Acid proteases"/>
    <property type="match status" value="1"/>
</dbReference>
<evidence type="ECO:0000313" key="2">
    <source>
        <dbReference type="Proteomes" id="UP000024001"/>
    </source>
</evidence>
<dbReference type="InterPro" id="IPR021109">
    <property type="entry name" value="Peptidase_aspartic_dom_sf"/>
</dbReference>
<dbReference type="eggNOG" id="ENOG5031VUS">
    <property type="taxonomic scope" value="Bacteria"/>
</dbReference>
<dbReference type="AlphaFoldDB" id="A0A031FVH9"/>